<dbReference type="GO" id="GO:0004190">
    <property type="term" value="F:aspartic-type endopeptidase activity"/>
    <property type="evidence" value="ECO:0007669"/>
    <property type="project" value="InterPro"/>
</dbReference>
<dbReference type="Gene3D" id="2.40.70.10">
    <property type="entry name" value="Acid Proteases"/>
    <property type="match status" value="2"/>
</dbReference>
<gene>
    <name evidence="6" type="ORF">LTR36_001637</name>
</gene>
<dbReference type="PROSITE" id="PS51767">
    <property type="entry name" value="PEPTIDASE_A1"/>
    <property type="match status" value="1"/>
</dbReference>
<keyword evidence="3" id="KW-0812">Transmembrane</keyword>
<dbReference type="InterPro" id="IPR033121">
    <property type="entry name" value="PEPTIDASE_A1"/>
</dbReference>
<keyword evidence="3" id="KW-1133">Transmembrane helix</keyword>
<evidence type="ECO:0000256" key="3">
    <source>
        <dbReference type="SAM" id="Phobius"/>
    </source>
</evidence>
<name>A0AAV9JPG3_9PEZI</name>
<dbReference type="PANTHER" id="PTHR47965">
    <property type="entry name" value="ASPARTYL PROTEASE-RELATED"/>
    <property type="match status" value="1"/>
</dbReference>
<dbReference type="GO" id="GO:0005576">
    <property type="term" value="C:extracellular region"/>
    <property type="evidence" value="ECO:0007669"/>
    <property type="project" value="TreeGrafter"/>
</dbReference>
<dbReference type="InterPro" id="IPR021109">
    <property type="entry name" value="Peptidase_aspartic_dom_sf"/>
</dbReference>
<sequence length="603" mass="65100">MPSPAGFRSALSLTTLLAVAHLSSALSLSSLWSPELRSRKRGISRRADKNTTTIPAPIDIAPSQYWEGNDGPWSSFALQVGTAAQDVRVQISTASTFTWTIGASGCPAGYVDDCADSRGALFLSNESLTWVPNSIFSFDLEDNLGRDTTGNAGFDTVGLGWQGSGAPTALHSIVFSIADSQYWIGELGLNPRPTNFTTFTDPQLSLMQLLKNNNTIPSLSYGYTAGNQYRNDKVYGSLVLGGYDQNRFTHTNVTFPFYEDISRDLLVNVQAITTDSGATDLLPDGTFAAFIDSTVPEIWLPETACTAFETAFNLTWNTDYSRYLVNSSQHAQLTAAAPEVTFVLSPSATGDESAVSVTLPYGAFDLQVQFPIVENPNSSYYFPLMRAANDTQYTLGRTFLQEAYLIADYERSNFTVAPCQWDATTLSSSDLISILTVNETLAEDKSGSSGGISGGAIGGVVVGIVAVIAILAAILWFLRRRKQGAKKRIAELEAKEAEGAAMDSHDSNNEQKPFISAPIGGELGGGEIHELNAPYKQQAQELDSPYKLDPNKAGYSEMDGGGEYFGPGKGFAHEMPGSQQPIFEMQGSDVHEMPSHEAERQVK</sequence>
<evidence type="ECO:0000259" key="5">
    <source>
        <dbReference type="PROSITE" id="PS51767"/>
    </source>
</evidence>
<evidence type="ECO:0000256" key="1">
    <source>
        <dbReference type="ARBA" id="ARBA00007447"/>
    </source>
</evidence>
<accession>A0AAV9JPG3</accession>
<feature type="transmembrane region" description="Helical" evidence="3">
    <location>
        <begin position="456"/>
        <end position="478"/>
    </location>
</feature>
<comment type="caution">
    <text evidence="6">The sequence shown here is derived from an EMBL/GenBank/DDBJ whole genome shotgun (WGS) entry which is preliminary data.</text>
</comment>
<proteinExistence type="inferred from homology"/>
<keyword evidence="7" id="KW-1185">Reference proteome</keyword>
<dbReference type="GO" id="GO:0006508">
    <property type="term" value="P:proteolysis"/>
    <property type="evidence" value="ECO:0007669"/>
    <property type="project" value="InterPro"/>
</dbReference>
<evidence type="ECO:0000256" key="2">
    <source>
        <dbReference type="SAM" id="MobiDB-lite"/>
    </source>
</evidence>
<protein>
    <recommendedName>
        <fullName evidence="5">Peptidase A1 domain-containing protein</fullName>
    </recommendedName>
</protein>
<dbReference type="SUPFAM" id="SSF50630">
    <property type="entry name" value="Acid proteases"/>
    <property type="match status" value="1"/>
</dbReference>
<dbReference type="InterPro" id="IPR001461">
    <property type="entry name" value="Aspartic_peptidase_A1"/>
</dbReference>
<feature type="region of interest" description="Disordered" evidence="2">
    <location>
        <begin position="557"/>
        <end position="579"/>
    </location>
</feature>
<feature type="compositionally biased region" description="Gly residues" evidence="2">
    <location>
        <begin position="559"/>
        <end position="569"/>
    </location>
</feature>
<dbReference type="AlphaFoldDB" id="A0AAV9JPG3"/>
<keyword evidence="4" id="KW-0732">Signal</keyword>
<organism evidence="6 7">
    <name type="scientific">Oleoguttula mirabilis</name>
    <dbReference type="NCBI Taxonomy" id="1507867"/>
    <lineage>
        <taxon>Eukaryota</taxon>
        <taxon>Fungi</taxon>
        <taxon>Dikarya</taxon>
        <taxon>Ascomycota</taxon>
        <taxon>Pezizomycotina</taxon>
        <taxon>Dothideomycetes</taxon>
        <taxon>Dothideomycetidae</taxon>
        <taxon>Mycosphaerellales</taxon>
        <taxon>Teratosphaeriaceae</taxon>
        <taxon>Oleoguttula</taxon>
    </lineage>
</organism>
<evidence type="ECO:0000313" key="7">
    <source>
        <dbReference type="Proteomes" id="UP001324427"/>
    </source>
</evidence>
<feature type="domain" description="Peptidase A1" evidence="5">
    <location>
        <begin position="74"/>
        <end position="417"/>
    </location>
</feature>
<dbReference type="EMBL" id="JAVFHQ010000013">
    <property type="protein sequence ID" value="KAK4546905.1"/>
    <property type="molecule type" value="Genomic_DNA"/>
</dbReference>
<dbReference type="CDD" id="cd05471">
    <property type="entry name" value="pepsin_like"/>
    <property type="match status" value="1"/>
</dbReference>
<dbReference type="GO" id="GO:0009277">
    <property type="term" value="C:fungal-type cell wall"/>
    <property type="evidence" value="ECO:0007669"/>
    <property type="project" value="TreeGrafter"/>
</dbReference>
<evidence type="ECO:0000256" key="4">
    <source>
        <dbReference type="SAM" id="SignalP"/>
    </source>
</evidence>
<dbReference type="PANTHER" id="PTHR47965:SF101">
    <property type="entry name" value="HYPOTHETICAL ASPARTYL PROTEASE (EUROFUNG)-RELATED"/>
    <property type="match status" value="1"/>
</dbReference>
<feature type="chain" id="PRO_5043474312" description="Peptidase A1 domain-containing protein" evidence="4">
    <location>
        <begin position="26"/>
        <end position="603"/>
    </location>
</feature>
<keyword evidence="3" id="KW-0472">Membrane</keyword>
<dbReference type="PRINTS" id="PR00792">
    <property type="entry name" value="PEPSIN"/>
</dbReference>
<dbReference type="Proteomes" id="UP001324427">
    <property type="component" value="Unassembled WGS sequence"/>
</dbReference>
<dbReference type="GO" id="GO:0031505">
    <property type="term" value="P:fungal-type cell wall organization"/>
    <property type="evidence" value="ECO:0007669"/>
    <property type="project" value="TreeGrafter"/>
</dbReference>
<feature type="signal peptide" evidence="4">
    <location>
        <begin position="1"/>
        <end position="25"/>
    </location>
</feature>
<dbReference type="InterPro" id="IPR034164">
    <property type="entry name" value="Pepsin-like_dom"/>
</dbReference>
<reference evidence="6 7" key="1">
    <citation type="submission" date="2021-11" db="EMBL/GenBank/DDBJ databases">
        <title>Black yeast isolated from Biological Soil Crust.</title>
        <authorList>
            <person name="Kurbessoian T."/>
        </authorList>
    </citation>
    <scope>NUCLEOTIDE SEQUENCE [LARGE SCALE GENOMIC DNA]</scope>
    <source>
        <strain evidence="6 7">CCFEE 5522</strain>
    </source>
</reference>
<dbReference type="Pfam" id="PF00026">
    <property type="entry name" value="Asp"/>
    <property type="match status" value="1"/>
</dbReference>
<evidence type="ECO:0000313" key="6">
    <source>
        <dbReference type="EMBL" id="KAK4546905.1"/>
    </source>
</evidence>
<comment type="similarity">
    <text evidence="1">Belongs to the peptidase A1 family.</text>
</comment>